<dbReference type="PANTHER" id="PTHR43808">
    <property type="entry name" value="ACETYLORNITHINE DEACETYLASE"/>
    <property type="match status" value="1"/>
</dbReference>
<evidence type="ECO:0000256" key="3">
    <source>
        <dbReference type="ARBA" id="ARBA00022723"/>
    </source>
</evidence>
<dbReference type="SUPFAM" id="SSF53187">
    <property type="entry name" value="Zn-dependent exopeptidases"/>
    <property type="match status" value="1"/>
</dbReference>
<proteinExistence type="inferred from homology"/>
<dbReference type="InterPro" id="IPR002933">
    <property type="entry name" value="Peptidase_M20"/>
</dbReference>
<reference evidence="7 8" key="1">
    <citation type="submission" date="2019-08" db="EMBL/GenBank/DDBJ databases">
        <authorList>
            <person name="Toschakov S.V."/>
        </authorList>
    </citation>
    <scope>NUCLEOTIDE SEQUENCE [LARGE SCALE GENOMIC DNA]</scope>
    <source>
        <strain evidence="7 8">3753O</strain>
    </source>
</reference>
<evidence type="ECO:0000256" key="2">
    <source>
        <dbReference type="ARBA" id="ARBA00006247"/>
    </source>
</evidence>
<keyword evidence="4" id="KW-0378">Hydrolase</keyword>
<evidence type="ECO:0000256" key="1">
    <source>
        <dbReference type="ARBA" id="ARBA00001947"/>
    </source>
</evidence>
<dbReference type="Gene3D" id="3.40.630.10">
    <property type="entry name" value="Zn peptidases"/>
    <property type="match status" value="1"/>
</dbReference>
<dbReference type="InterPro" id="IPR050072">
    <property type="entry name" value="Peptidase_M20A"/>
</dbReference>
<dbReference type="InterPro" id="IPR011650">
    <property type="entry name" value="Peptidase_M20_dimer"/>
</dbReference>
<evidence type="ECO:0000256" key="4">
    <source>
        <dbReference type="ARBA" id="ARBA00022801"/>
    </source>
</evidence>
<reference evidence="7 8" key="2">
    <citation type="submission" date="2019-10" db="EMBL/GenBank/DDBJ databases">
        <title>Thermopilla bonchosmolovskayae gen. nov., sp. nov., a moderately thermophilic Chloroflexi bacterium from a Chukotka hot spring (Arctic, Russia), representing a novel classis Thermopillaia, which include previously uncultivated lineage OLB14.</title>
        <authorList>
            <person name="Kochetkova T.V."/>
            <person name="Zayulina K.S."/>
            <person name="Zhigarkov V.S."/>
            <person name="Minaev N.V."/>
            <person name="Novikov A."/>
            <person name="Toshchakov S.V."/>
            <person name="Elcheninov A.G."/>
            <person name="Kublanov I.V."/>
        </authorList>
    </citation>
    <scope>NUCLEOTIDE SEQUENCE [LARGE SCALE GENOMIC DNA]</scope>
    <source>
        <strain evidence="7 8">3753O</strain>
    </source>
</reference>
<keyword evidence="8" id="KW-1185">Reference proteome</keyword>
<protein>
    <submittedName>
        <fullName evidence="7">M20/M25/M40 family metallo-hydrolase</fullName>
    </submittedName>
</protein>
<feature type="domain" description="Peptidase M20 dimerisation" evidence="6">
    <location>
        <begin position="194"/>
        <end position="329"/>
    </location>
</feature>
<keyword evidence="5" id="KW-0862">Zinc</keyword>
<evidence type="ECO:0000256" key="5">
    <source>
        <dbReference type="ARBA" id="ARBA00022833"/>
    </source>
</evidence>
<organism evidence="7 8">
    <name type="scientific">Tepidiforma bonchosmolovskayae</name>
    <dbReference type="NCBI Taxonomy" id="2601677"/>
    <lineage>
        <taxon>Bacteria</taxon>
        <taxon>Bacillati</taxon>
        <taxon>Chloroflexota</taxon>
        <taxon>Tepidiformia</taxon>
        <taxon>Tepidiformales</taxon>
        <taxon>Tepidiformaceae</taxon>
        <taxon>Tepidiforma</taxon>
    </lineage>
</organism>
<evidence type="ECO:0000259" key="6">
    <source>
        <dbReference type="Pfam" id="PF07687"/>
    </source>
</evidence>
<dbReference type="Gene3D" id="3.30.70.360">
    <property type="match status" value="1"/>
</dbReference>
<comment type="similarity">
    <text evidence="2">Belongs to the peptidase M20A family.</text>
</comment>
<dbReference type="Proteomes" id="UP000326331">
    <property type="component" value="Chromosome"/>
</dbReference>
<comment type="cofactor">
    <cofactor evidence="1">
        <name>Zn(2+)</name>
        <dbReference type="ChEBI" id="CHEBI:29105"/>
    </cofactor>
</comment>
<dbReference type="Gene3D" id="1.10.150.900">
    <property type="match status" value="1"/>
</dbReference>
<dbReference type="Pfam" id="PF07687">
    <property type="entry name" value="M20_dimer"/>
    <property type="match status" value="1"/>
</dbReference>
<evidence type="ECO:0000313" key="7">
    <source>
        <dbReference type="EMBL" id="QFG02574.1"/>
    </source>
</evidence>
<dbReference type="Pfam" id="PF01546">
    <property type="entry name" value="Peptidase_M20"/>
    <property type="match status" value="1"/>
</dbReference>
<dbReference type="InterPro" id="IPR001261">
    <property type="entry name" value="ArgE/DapE_CS"/>
</dbReference>
<accession>A0ABX6C170</accession>
<dbReference type="PANTHER" id="PTHR43808:SF8">
    <property type="entry name" value="PEPTIDASE M20 DIMERISATION DOMAIN-CONTAINING PROTEIN"/>
    <property type="match status" value="1"/>
</dbReference>
<dbReference type="PIRSF" id="PIRSF036696">
    <property type="entry name" value="ACY-1"/>
    <property type="match status" value="1"/>
</dbReference>
<keyword evidence="3" id="KW-0479">Metal-binding</keyword>
<gene>
    <name evidence="7" type="ORF">Tbon_04465</name>
</gene>
<sequence length="434" mass="48579">MAIDWPAVHREALEILVQYLQIDTSNPPGNEKPAARFLGAISEAEGIPVEYIETAPNREVLVARLRGDGSKRPIMLCNHTDVVPVEEQYWSVPAFAGLVQDGRVYGRGAVDMKGCGVMQLMAMLLLKREGVPLKRDVVFCAVPDEEAGSDYGMAWLCEHRPDIVDVEYELSEGAGGTTRFGRQETRLFSVATNEKDICWLKLTAVGRPGHGSVPHEDNSAVYLVRALKRLVDWERPLVFTPDTEAYLDRLAEAGLMPPRSDRKAVEERIRRSPELLAMFQNTLNLTMLQAGIKANVIPARSEAVIDCRLLPGQSKRDWIRQVRERIGDERVSVELLSPDHGEPEAVPWDTELFRTITSVVKEAMEDAVVVPGMTIGGTDNRFLRERGIPAYGFIPCLLSPEERRGFHGNDEFLTVENLNLGCELMYEIVRRMVS</sequence>
<dbReference type="RefSeq" id="WP_158066502.1">
    <property type="nucleotide sequence ID" value="NZ_CP042829.1"/>
</dbReference>
<evidence type="ECO:0000313" key="8">
    <source>
        <dbReference type="Proteomes" id="UP000326331"/>
    </source>
</evidence>
<name>A0ABX6C170_9CHLR</name>
<dbReference type="PROSITE" id="PS00759">
    <property type="entry name" value="ARGE_DAPE_CPG2_2"/>
    <property type="match status" value="1"/>
</dbReference>
<dbReference type="EMBL" id="CP042829">
    <property type="protein sequence ID" value="QFG02574.1"/>
    <property type="molecule type" value="Genomic_DNA"/>
</dbReference>
<dbReference type="SUPFAM" id="SSF55031">
    <property type="entry name" value="Bacterial exopeptidase dimerisation domain"/>
    <property type="match status" value="1"/>
</dbReference>
<dbReference type="InterPro" id="IPR036264">
    <property type="entry name" value="Bact_exopeptidase_dim_dom"/>
</dbReference>